<reference evidence="2 3" key="1">
    <citation type="submission" date="2018-02" db="EMBL/GenBank/DDBJ databases">
        <title>The genomes of Aspergillus section Nigri reveals drivers in fungal speciation.</title>
        <authorList>
            <consortium name="DOE Joint Genome Institute"/>
            <person name="Vesth T.C."/>
            <person name="Nybo J."/>
            <person name="Theobald S."/>
            <person name="Brandl J."/>
            <person name="Frisvad J.C."/>
            <person name="Nielsen K.F."/>
            <person name="Lyhne E.K."/>
            <person name="Kogle M.E."/>
            <person name="Kuo A."/>
            <person name="Riley R."/>
            <person name="Clum A."/>
            <person name="Nolan M."/>
            <person name="Lipzen A."/>
            <person name="Salamov A."/>
            <person name="Henrissat B."/>
            <person name="Wiebenga A."/>
            <person name="De vries R.P."/>
            <person name="Grigoriev I.V."/>
            <person name="Mortensen U.H."/>
            <person name="Andersen M.R."/>
            <person name="Baker S.E."/>
        </authorList>
    </citation>
    <scope>NUCLEOTIDE SEQUENCE [LARGE SCALE GENOMIC DNA]</scope>
    <source>
        <strain evidence="2 3">CBS 707.79</strain>
    </source>
</reference>
<proteinExistence type="predicted"/>
<protein>
    <submittedName>
        <fullName evidence="2">Uncharacterized protein</fullName>
    </submittedName>
</protein>
<keyword evidence="1" id="KW-0812">Transmembrane</keyword>
<keyword evidence="1" id="KW-1133">Transmembrane helix</keyword>
<accession>A0A319DJT6</accession>
<sequence length="105" mass="11341">MKQTSRWLASGYSVVASGWAGGAAGPSWLLLVPLRGGGRREAARVSAAMGYGPGCAAYRLIRRVLLQPVLASVSRLVGDRRYRSGTEIATQRNHHAWNPIVPRQS</sequence>
<keyword evidence="3" id="KW-1185">Reference proteome</keyword>
<dbReference type="EMBL" id="KZ825821">
    <property type="protein sequence ID" value="PYH97639.1"/>
    <property type="molecule type" value="Genomic_DNA"/>
</dbReference>
<dbReference type="AlphaFoldDB" id="A0A319DJT6"/>
<feature type="transmembrane region" description="Helical" evidence="1">
    <location>
        <begin position="12"/>
        <end position="34"/>
    </location>
</feature>
<evidence type="ECO:0000313" key="3">
    <source>
        <dbReference type="Proteomes" id="UP000247810"/>
    </source>
</evidence>
<dbReference type="VEuPathDB" id="FungiDB:BO71DRAFT_114280"/>
<evidence type="ECO:0000313" key="2">
    <source>
        <dbReference type="EMBL" id="PYH97639.1"/>
    </source>
</evidence>
<dbReference type="Proteomes" id="UP000247810">
    <property type="component" value="Unassembled WGS sequence"/>
</dbReference>
<keyword evidence="1" id="KW-0472">Membrane</keyword>
<name>A0A319DJT6_9EURO</name>
<evidence type="ECO:0000256" key="1">
    <source>
        <dbReference type="SAM" id="Phobius"/>
    </source>
</evidence>
<gene>
    <name evidence="2" type="ORF">BO71DRAFT_114280</name>
</gene>
<organism evidence="2 3">
    <name type="scientific">Aspergillus ellipticus CBS 707.79</name>
    <dbReference type="NCBI Taxonomy" id="1448320"/>
    <lineage>
        <taxon>Eukaryota</taxon>
        <taxon>Fungi</taxon>
        <taxon>Dikarya</taxon>
        <taxon>Ascomycota</taxon>
        <taxon>Pezizomycotina</taxon>
        <taxon>Eurotiomycetes</taxon>
        <taxon>Eurotiomycetidae</taxon>
        <taxon>Eurotiales</taxon>
        <taxon>Aspergillaceae</taxon>
        <taxon>Aspergillus</taxon>
        <taxon>Aspergillus subgen. Circumdati</taxon>
    </lineage>
</organism>